<organism evidence="1">
    <name type="scientific">Rhizophora mucronata</name>
    <name type="common">Asiatic mangrove</name>
    <dbReference type="NCBI Taxonomy" id="61149"/>
    <lineage>
        <taxon>Eukaryota</taxon>
        <taxon>Viridiplantae</taxon>
        <taxon>Streptophyta</taxon>
        <taxon>Embryophyta</taxon>
        <taxon>Tracheophyta</taxon>
        <taxon>Spermatophyta</taxon>
        <taxon>Magnoliopsida</taxon>
        <taxon>eudicotyledons</taxon>
        <taxon>Gunneridae</taxon>
        <taxon>Pentapetalae</taxon>
        <taxon>rosids</taxon>
        <taxon>fabids</taxon>
        <taxon>Malpighiales</taxon>
        <taxon>Rhizophoraceae</taxon>
        <taxon>Rhizophora</taxon>
    </lineage>
</organism>
<protein>
    <submittedName>
        <fullName evidence="1">Uncharacterized protein</fullName>
    </submittedName>
</protein>
<dbReference type="EMBL" id="GGEC01039761">
    <property type="protein sequence ID" value="MBX20245.1"/>
    <property type="molecule type" value="Transcribed_RNA"/>
</dbReference>
<name>A0A2P2LQK3_RHIMU</name>
<proteinExistence type="predicted"/>
<dbReference type="AlphaFoldDB" id="A0A2P2LQK3"/>
<sequence>MIFFYKFAQMVLSYEESRECMMVPVIAQLFFFPFDFVALELQLFLYKSLCLRFLKFKK</sequence>
<evidence type="ECO:0000313" key="1">
    <source>
        <dbReference type="EMBL" id="MBX20245.1"/>
    </source>
</evidence>
<reference evidence="1" key="1">
    <citation type="submission" date="2018-02" db="EMBL/GenBank/DDBJ databases">
        <title>Rhizophora mucronata_Transcriptome.</title>
        <authorList>
            <person name="Meera S.P."/>
            <person name="Sreeshan A."/>
            <person name="Augustine A."/>
        </authorList>
    </citation>
    <scope>NUCLEOTIDE SEQUENCE</scope>
    <source>
        <tissue evidence="1">Leaf</tissue>
    </source>
</reference>
<accession>A0A2P2LQK3</accession>